<dbReference type="AlphaFoldDB" id="A0A0U5FAC3"/>
<reference evidence="1 2" key="1">
    <citation type="submission" date="2014-09" db="EMBL/GenBank/DDBJ databases">
        <authorList>
            <person name="Regsiter A."/>
        </authorList>
    </citation>
    <scope>NUCLEOTIDE SEQUENCE [LARGE SCALE GENOMIC DNA]</scope>
</reference>
<protein>
    <submittedName>
        <fullName evidence="1">Uncharacterized protein</fullName>
    </submittedName>
</protein>
<name>A0A0U5FAC3_XANCI</name>
<gene>
    <name evidence="1" type="ORF">XAC3562_1760023</name>
</gene>
<proteinExistence type="predicted"/>
<organism evidence="1 2">
    <name type="scientific">Xanthomonas citri pv. citri</name>
    <dbReference type="NCBI Taxonomy" id="611301"/>
    <lineage>
        <taxon>Bacteria</taxon>
        <taxon>Pseudomonadati</taxon>
        <taxon>Pseudomonadota</taxon>
        <taxon>Gammaproteobacteria</taxon>
        <taxon>Lysobacterales</taxon>
        <taxon>Lysobacteraceae</taxon>
        <taxon>Xanthomonas</taxon>
    </lineage>
</organism>
<evidence type="ECO:0000313" key="1">
    <source>
        <dbReference type="EMBL" id="CEG15224.1"/>
    </source>
</evidence>
<dbReference type="Proteomes" id="UP000052230">
    <property type="component" value="Unassembled WGS sequence"/>
</dbReference>
<dbReference type="EMBL" id="CCXZ01000086">
    <property type="protein sequence ID" value="CEG15224.1"/>
    <property type="molecule type" value="Genomic_DNA"/>
</dbReference>
<comment type="caution">
    <text evidence="1">The sequence shown here is derived from an EMBL/GenBank/DDBJ whole genome shotgun (WGS) entry which is preliminary data.</text>
</comment>
<keyword evidence="2" id="KW-1185">Reference proteome</keyword>
<sequence length="96" mass="10661">MRRMTNVEVVTELMEFSQYGALAQAFVMAALAKHSRAVADADPATLASIEGGPVSPAAWQGVAREIAEKLDKHFAAWLRFYVITQIRKYANNCYLL</sequence>
<evidence type="ECO:0000313" key="2">
    <source>
        <dbReference type="Proteomes" id="UP000052230"/>
    </source>
</evidence>
<accession>A0A0U5FAC3</accession>